<sequence>MEPGGEPLIGINIDGVLQHDGLPTPDAATRFAWIRDSGAFDYIEKNHNPAEDFAPYPDLVAEYGVPIGVFGGIFCAGRDEERMRWCLATGGKLGAKLCNMQLFARHADGSALSDQQVADFFLDAMEHGAPAHCLPSLEVHIDMWNEQFHRVERVAELLARRHVPLRITLDHSHQIFKIHNPQELALSGLANTPDGGHQEVLALYKLWLESGWVVHAHTRSVATSVPHNKAMERAPGLPGRAVQYPFIQPPPGSFHSAWRAEELEPWKQAVRGLLAWMHAHPDRAPQRISCEFIPFPDYGGGGRYSIWDNNIACAHWLREEWSQLQSRTPAATAIG</sequence>
<accession>A0ABU2C897</accession>
<keyword evidence="2" id="KW-1185">Reference proteome</keyword>
<evidence type="ECO:0008006" key="3">
    <source>
        <dbReference type="Google" id="ProtNLM"/>
    </source>
</evidence>
<organism evidence="1 2">
    <name type="scientific">Rhodoferax ferrireducens</name>
    <dbReference type="NCBI Taxonomy" id="192843"/>
    <lineage>
        <taxon>Bacteria</taxon>
        <taxon>Pseudomonadati</taxon>
        <taxon>Pseudomonadota</taxon>
        <taxon>Betaproteobacteria</taxon>
        <taxon>Burkholderiales</taxon>
        <taxon>Comamonadaceae</taxon>
        <taxon>Rhodoferax</taxon>
    </lineage>
</organism>
<dbReference type="InterPro" id="IPR036237">
    <property type="entry name" value="Xyl_isomerase-like_sf"/>
</dbReference>
<gene>
    <name evidence="1" type="ORF">J2X19_002228</name>
</gene>
<evidence type="ECO:0000313" key="1">
    <source>
        <dbReference type="EMBL" id="MDR7377549.1"/>
    </source>
</evidence>
<comment type="caution">
    <text evidence="1">The sequence shown here is derived from an EMBL/GenBank/DDBJ whole genome shotgun (WGS) entry which is preliminary data.</text>
</comment>
<evidence type="ECO:0000313" key="2">
    <source>
        <dbReference type="Proteomes" id="UP001180487"/>
    </source>
</evidence>
<dbReference type="RefSeq" id="WP_310373189.1">
    <property type="nucleotide sequence ID" value="NZ_JAVDXT010000002.1"/>
</dbReference>
<dbReference type="EMBL" id="JAVDXT010000002">
    <property type="protein sequence ID" value="MDR7377549.1"/>
    <property type="molecule type" value="Genomic_DNA"/>
</dbReference>
<protein>
    <recommendedName>
        <fullName evidence="3">Xylose isomerase</fullName>
    </recommendedName>
</protein>
<dbReference type="Proteomes" id="UP001180487">
    <property type="component" value="Unassembled WGS sequence"/>
</dbReference>
<proteinExistence type="predicted"/>
<reference evidence="1 2" key="1">
    <citation type="submission" date="2023-07" db="EMBL/GenBank/DDBJ databases">
        <title>Sorghum-associated microbial communities from plants grown in Nebraska, USA.</title>
        <authorList>
            <person name="Schachtman D."/>
        </authorList>
    </citation>
    <scope>NUCLEOTIDE SEQUENCE [LARGE SCALE GENOMIC DNA]</scope>
    <source>
        <strain evidence="1 2">BE313</strain>
    </source>
</reference>
<dbReference type="SUPFAM" id="SSF51658">
    <property type="entry name" value="Xylose isomerase-like"/>
    <property type="match status" value="1"/>
</dbReference>
<dbReference type="Gene3D" id="3.20.20.150">
    <property type="entry name" value="Divalent-metal-dependent TIM barrel enzymes"/>
    <property type="match status" value="1"/>
</dbReference>
<name>A0ABU2C897_9BURK</name>